<evidence type="ECO:0000256" key="2">
    <source>
        <dbReference type="ARBA" id="ARBA00011322"/>
    </source>
</evidence>
<comment type="caution">
    <text evidence="7">The sequence shown here is derived from an EMBL/GenBank/DDBJ whole genome shotgun (WGS) entry which is preliminary data.</text>
</comment>
<dbReference type="OrthoDB" id="9795626at2"/>
<comment type="subunit">
    <text evidence="2">Heterodimer of SbcC and SbcD.</text>
</comment>
<dbReference type="SUPFAM" id="SSF52540">
    <property type="entry name" value="P-loop containing nucleoside triphosphate hydrolases"/>
    <property type="match status" value="1"/>
</dbReference>
<dbReference type="PANTHER" id="PTHR32114">
    <property type="entry name" value="ABC TRANSPORTER ABCH.3"/>
    <property type="match status" value="1"/>
</dbReference>
<evidence type="ECO:0000313" key="8">
    <source>
        <dbReference type="Proteomes" id="UP000309174"/>
    </source>
</evidence>
<dbReference type="GO" id="GO:0016887">
    <property type="term" value="F:ATP hydrolysis activity"/>
    <property type="evidence" value="ECO:0007669"/>
    <property type="project" value="InterPro"/>
</dbReference>
<name>A0A5C4JL10_9ACTN</name>
<evidence type="ECO:0000259" key="6">
    <source>
        <dbReference type="Pfam" id="PF13476"/>
    </source>
</evidence>
<keyword evidence="4" id="KW-0175">Coiled coil</keyword>
<dbReference type="InterPro" id="IPR027417">
    <property type="entry name" value="P-loop_NTPase"/>
</dbReference>
<feature type="compositionally biased region" description="Basic and acidic residues" evidence="5">
    <location>
        <begin position="421"/>
        <end position="451"/>
    </location>
</feature>
<evidence type="ECO:0000256" key="4">
    <source>
        <dbReference type="SAM" id="Coils"/>
    </source>
</evidence>
<evidence type="ECO:0000256" key="3">
    <source>
        <dbReference type="ARBA" id="ARBA00013368"/>
    </source>
</evidence>
<dbReference type="GO" id="GO:0006302">
    <property type="term" value="P:double-strand break repair"/>
    <property type="evidence" value="ECO:0007669"/>
    <property type="project" value="InterPro"/>
</dbReference>
<evidence type="ECO:0000256" key="1">
    <source>
        <dbReference type="ARBA" id="ARBA00006930"/>
    </source>
</evidence>
<dbReference type="InterPro" id="IPR038729">
    <property type="entry name" value="Rad50/SbcC_AAA"/>
</dbReference>
<evidence type="ECO:0000313" key="7">
    <source>
        <dbReference type="EMBL" id="TMR07435.1"/>
    </source>
</evidence>
<feature type="coiled-coil region" evidence="4">
    <location>
        <begin position="326"/>
        <end position="381"/>
    </location>
</feature>
<keyword evidence="8" id="KW-1185">Reference proteome</keyword>
<sequence>MRPLCVHMDDFCSYREPTSVSLHDVDYFVLVGPTGAGKSTVIDAICFALYGSVPRWGKENVIRLALAPSANSGRVALVFEAAGRRYGVVRALARTKQSVTTKEARLDELDPSVDPADGIEEMLAAQVRTIADGDRVTGAVERVTGLEFRYFTQCVVLPQGRFADFLQAEPRKRQDLLVQLLDAGTFEIIMRRAGAEANVAEARGRGAEGQLARVGGADEAAETAARRRVERLETLGDQVRSALDELRRTGDAIRDRDAEAAGAARSLDALSALAMPADVPTLADDLKAATGAAERLAREAARYGEAESAARERLAGLGDRAVLDLAARAHRDHARLTAEIEAAVAEAEEARGAAAGAEADVTVAQANLQQAQDEVQRTRDAHTAADLVQRLAVGEPCPVCLREVTEPPERHAPPALGAADRNLKARTRDLETAQNEQRKRDRETSRLDGKLDGLRRQLDAQAEHIRAHPDADDVQRRLDAIRTAEEEAEQARRELRAARADLTKAERLLTGLNDEASRAQRELDEARDTVVAYGAPAVDRADLHAAWTALLTWRDQEAARRGEAAEALADELRGLRARRDDRRRALAAELDAHEIAVPATIDTETVREAVLTARNQAENRLADVQRDRRRAEALTDEIHKHRQDAAVAQELARHLRANNFENWLCGEALALLVDTASETLRELSGGQFEFVLNDKNAIEVADHTEAGLRRSVRTLSGGETFQASLALALALSDQIARLGGGAARSLDSIFLDEGFGTLDPATLDTVATTLERLTSGGDRMVGIVTHVPALAERVPVRFDVSRDHTGSHLEKKST</sequence>
<proteinExistence type="inferred from homology"/>
<dbReference type="RefSeq" id="WP_138642933.1">
    <property type="nucleotide sequence ID" value="NZ_VCKW01000001.1"/>
</dbReference>
<dbReference type="Proteomes" id="UP000309174">
    <property type="component" value="Unassembled WGS sequence"/>
</dbReference>
<dbReference type="Gene3D" id="3.40.50.300">
    <property type="entry name" value="P-loop containing nucleotide triphosphate hydrolases"/>
    <property type="match status" value="2"/>
</dbReference>
<feature type="coiled-coil region" evidence="4">
    <location>
        <begin position="471"/>
        <end position="529"/>
    </location>
</feature>
<dbReference type="EMBL" id="VCKW01000001">
    <property type="protein sequence ID" value="TMR07435.1"/>
    <property type="molecule type" value="Genomic_DNA"/>
</dbReference>
<gene>
    <name evidence="7" type="ORF">ETD83_00140</name>
</gene>
<dbReference type="AlphaFoldDB" id="A0A5C4JL10"/>
<accession>A0A5C4JL10</accession>
<reference evidence="7 8" key="1">
    <citation type="submission" date="2019-05" db="EMBL/GenBank/DDBJ databases">
        <title>Draft genome sequence of Actinomadura sp. 14C53.</title>
        <authorList>
            <person name="Saricaoglu S."/>
            <person name="Isik K."/>
        </authorList>
    </citation>
    <scope>NUCLEOTIDE SEQUENCE [LARGE SCALE GENOMIC DNA]</scope>
    <source>
        <strain evidence="7 8">14C53</strain>
    </source>
</reference>
<dbReference type="Pfam" id="PF13558">
    <property type="entry name" value="SbcC_Walker_B"/>
    <property type="match status" value="1"/>
</dbReference>
<comment type="similarity">
    <text evidence="1">Belongs to the SMC family. SbcC subfamily.</text>
</comment>
<dbReference type="Pfam" id="PF13476">
    <property type="entry name" value="AAA_23"/>
    <property type="match status" value="1"/>
</dbReference>
<dbReference type="PANTHER" id="PTHR32114:SF2">
    <property type="entry name" value="ABC TRANSPORTER ABCH.3"/>
    <property type="match status" value="1"/>
</dbReference>
<organism evidence="7 8">
    <name type="scientific">Actinomadura soli</name>
    <dbReference type="NCBI Taxonomy" id="2508997"/>
    <lineage>
        <taxon>Bacteria</taxon>
        <taxon>Bacillati</taxon>
        <taxon>Actinomycetota</taxon>
        <taxon>Actinomycetes</taxon>
        <taxon>Streptosporangiales</taxon>
        <taxon>Thermomonosporaceae</taxon>
        <taxon>Actinomadura</taxon>
    </lineage>
</organism>
<feature type="coiled-coil region" evidence="4">
    <location>
        <begin position="607"/>
        <end position="651"/>
    </location>
</feature>
<evidence type="ECO:0000256" key="5">
    <source>
        <dbReference type="SAM" id="MobiDB-lite"/>
    </source>
</evidence>
<feature type="domain" description="Rad50/SbcC-type AAA" evidence="6">
    <location>
        <begin position="6"/>
        <end position="182"/>
    </location>
</feature>
<protein>
    <recommendedName>
        <fullName evidence="3">Nuclease SbcCD subunit C</fullName>
    </recommendedName>
</protein>
<feature type="region of interest" description="Disordered" evidence="5">
    <location>
        <begin position="404"/>
        <end position="451"/>
    </location>
</feature>